<evidence type="ECO:0000313" key="2">
    <source>
        <dbReference type="EMBL" id="GMF40619.1"/>
    </source>
</evidence>
<evidence type="ECO:0000256" key="1">
    <source>
        <dbReference type="SAM" id="MobiDB-lite"/>
    </source>
</evidence>
<accession>A0A9W7CVV3</accession>
<proteinExistence type="predicted"/>
<feature type="compositionally biased region" description="Basic and acidic residues" evidence="1">
    <location>
        <begin position="13"/>
        <end position="23"/>
    </location>
</feature>
<keyword evidence="3" id="KW-1185">Reference proteome</keyword>
<organism evidence="2 3">
    <name type="scientific">Phytophthora fragariaefolia</name>
    <dbReference type="NCBI Taxonomy" id="1490495"/>
    <lineage>
        <taxon>Eukaryota</taxon>
        <taxon>Sar</taxon>
        <taxon>Stramenopiles</taxon>
        <taxon>Oomycota</taxon>
        <taxon>Peronosporomycetes</taxon>
        <taxon>Peronosporales</taxon>
        <taxon>Peronosporaceae</taxon>
        <taxon>Phytophthora</taxon>
    </lineage>
</organism>
<comment type="caution">
    <text evidence="2">The sequence shown here is derived from an EMBL/GenBank/DDBJ whole genome shotgun (WGS) entry which is preliminary data.</text>
</comment>
<feature type="compositionally biased region" description="Basic and acidic residues" evidence="1">
    <location>
        <begin position="88"/>
        <end position="100"/>
    </location>
</feature>
<dbReference type="Proteomes" id="UP001165121">
    <property type="component" value="Unassembled WGS sequence"/>
</dbReference>
<dbReference type="OrthoDB" id="140317at2759"/>
<gene>
    <name evidence="2" type="ORF">Pfra01_001252700</name>
</gene>
<feature type="region of interest" description="Disordered" evidence="1">
    <location>
        <begin position="1"/>
        <end position="27"/>
    </location>
</feature>
<dbReference type="EMBL" id="BSXT01001261">
    <property type="protein sequence ID" value="GMF40619.1"/>
    <property type="molecule type" value="Genomic_DNA"/>
</dbReference>
<feature type="region of interest" description="Disordered" evidence="1">
    <location>
        <begin position="54"/>
        <end position="100"/>
    </location>
</feature>
<protein>
    <submittedName>
        <fullName evidence="2">Unnamed protein product</fullName>
    </submittedName>
</protein>
<sequence>MELVSSELKRRRPDGSDQDKGNGEKAYAAVEGKPVGAIVGRKYVACKKAGHLVADCPEDPNRGEKVNTFEPLTKKQNTGKQHNKKDSKRTDHSDRGHKGYEADVVTTVVLSHVDIQVVSGQWCSRRRSWSSRLRWTWRPAGPTCWLPTTITPLWQ</sequence>
<name>A0A9W7CVV3_9STRA</name>
<evidence type="ECO:0000313" key="3">
    <source>
        <dbReference type="Proteomes" id="UP001165121"/>
    </source>
</evidence>
<dbReference type="AlphaFoldDB" id="A0A9W7CVV3"/>
<reference evidence="2" key="1">
    <citation type="submission" date="2023-04" db="EMBL/GenBank/DDBJ databases">
        <title>Phytophthora fragariaefolia NBRC 109709.</title>
        <authorList>
            <person name="Ichikawa N."/>
            <person name="Sato H."/>
            <person name="Tonouchi N."/>
        </authorList>
    </citation>
    <scope>NUCLEOTIDE SEQUENCE</scope>
    <source>
        <strain evidence="2">NBRC 109709</strain>
    </source>
</reference>